<feature type="compositionally biased region" description="Acidic residues" evidence="2">
    <location>
        <begin position="1834"/>
        <end position="1859"/>
    </location>
</feature>
<feature type="transmembrane region" description="Helical" evidence="3">
    <location>
        <begin position="217"/>
        <end position="240"/>
    </location>
</feature>
<evidence type="ECO:0000256" key="3">
    <source>
        <dbReference type="SAM" id="Phobius"/>
    </source>
</evidence>
<feature type="transmembrane region" description="Helical" evidence="3">
    <location>
        <begin position="1080"/>
        <end position="1110"/>
    </location>
</feature>
<gene>
    <name evidence="7" type="ORF">PHET_06180</name>
</gene>
<dbReference type="InterPro" id="IPR027272">
    <property type="entry name" value="Piezo"/>
</dbReference>
<feature type="domain" description="Piezo transmembrane helical unit" evidence="5">
    <location>
        <begin position="2481"/>
        <end position="2602"/>
    </location>
</feature>
<feature type="region of interest" description="Disordered" evidence="2">
    <location>
        <begin position="1674"/>
        <end position="1707"/>
    </location>
</feature>
<dbReference type="GO" id="GO:0016020">
    <property type="term" value="C:membrane"/>
    <property type="evidence" value="ECO:0007669"/>
    <property type="project" value="InterPro"/>
</dbReference>
<feature type="transmembrane region" description="Helical" evidence="3">
    <location>
        <begin position="826"/>
        <end position="846"/>
    </location>
</feature>
<feature type="region of interest" description="Disordered" evidence="2">
    <location>
        <begin position="1760"/>
        <end position="1869"/>
    </location>
</feature>
<evidence type="ECO:0008006" key="9">
    <source>
        <dbReference type="Google" id="ProtNLM"/>
    </source>
</evidence>
<feature type="transmembrane region" description="Helical" evidence="3">
    <location>
        <begin position="1003"/>
        <end position="1029"/>
    </location>
</feature>
<accession>A0A8J4SK89</accession>
<dbReference type="InterPro" id="IPR056769">
    <property type="entry name" value="Piezo_TM1-24"/>
</dbReference>
<evidence type="ECO:0000313" key="8">
    <source>
        <dbReference type="Proteomes" id="UP000748531"/>
    </source>
</evidence>
<dbReference type="Pfam" id="PF24871">
    <property type="entry name" value="Piezo_TM1-24"/>
    <property type="match status" value="2"/>
</dbReference>
<dbReference type="InterPro" id="IPR031805">
    <property type="entry name" value="Piezo_TM25-28"/>
</dbReference>
<comment type="caution">
    <text evidence="7">The sequence shown here is derived from an EMBL/GenBank/DDBJ whole genome shotgun (WGS) entry which is preliminary data.</text>
</comment>
<dbReference type="Proteomes" id="UP000748531">
    <property type="component" value="Unassembled WGS sequence"/>
</dbReference>
<feature type="coiled-coil region" evidence="1">
    <location>
        <begin position="1420"/>
        <end position="1447"/>
    </location>
</feature>
<dbReference type="Pfam" id="PF15917">
    <property type="entry name" value="Piezo_TM25-28"/>
    <property type="match status" value="1"/>
</dbReference>
<feature type="region of interest" description="Disordered" evidence="2">
    <location>
        <begin position="2135"/>
        <end position="2170"/>
    </location>
</feature>
<feature type="transmembrane region" description="Helical" evidence="3">
    <location>
        <begin position="572"/>
        <end position="593"/>
    </location>
</feature>
<keyword evidence="1" id="KW-0175">Coiled coil</keyword>
<dbReference type="EMBL" id="LUCH01003386">
    <property type="protein sequence ID" value="KAF5400203.1"/>
    <property type="molecule type" value="Genomic_DNA"/>
</dbReference>
<keyword evidence="3" id="KW-1133">Transmembrane helix</keyword>
<feature type="transmembrane region" description="Helical" evidence="3">
    <location>
        <begin position="2468"/>
        <end position="2492"/>
    </location>
</feature>
<feature type="domain" description="Piezo TM25-28" evidence="4">
    <location>
        <begin position="1229"/>
        <end position="1444"/>
    </location>
</feature>
<feature type="domain" description="Piezo TM1-24" evidence="6">
    <location>
        <begin position="562"/>
        <end position="906"/>
    </location>
</feature>
<feature type="transmembrane region" description="Helical" evidence="3">
    <location>
        <begin position="246"/>
        <end position="263"/>
    </location>
</feature>
<feature type="transmembrane region" description="Helical" evidence="3">
    <location>
        <begin position="623"/>
        <end position="645"/>
    </location>
</feature>
<feature type="transmembrane region" description="Helical" evidence="3">
    <location>
        <begin position="114"/>
        <end position="135"/>
    </location>
</feature>
<protein>
    <recommendedName>
        <fullName evidence="9">Piezo-type mechanosensitive ion channel component</fullName>
    </recommendedName>
</protein>
<evidence type="ECO:0000259" key="5">
    <source>
        <dbReference type="Pfam" id="PF23188"/>
    </source>
</evidence>
<feature type="transmembrane region" description="Helical" evidence="3">
    <location>
        <begin position="1248"/>
        <end position="1281"/>
    </location>
</feature>
<feature type="transmembrane region" description="Helical" evidence="3">
    <location>
        <begin position="2498"/>
        <end position="2517"/>
    </location>
</feature>
<feature type="compositionally biased region" description="Low complexity" evidence="2">
    <location>
        <begin position="1909"/>
        <end position="1920"/>
    </location>
</feature>
<evidence type="ECO:0000256" key="2">
    <source>
        <dbReference type="SAM" id="MobiDB-lite"/>
    </source>
</evidence>
<dbReference type="OrthoDB" id="303066at2759"/>
<evidence type="ECO:0000259" key="6">
    <source>
        <dbReference type="Pfam" id="PF24871"/>
    </source>
</evidence>
<name>A0A8J4SK89_9TREM</name>
<keyword evidence="3" id="KW-0472">Membrane</keyword>
<evidence type="ECO:0000256" key="1">
    <source>
        <dbReference type="SAM" id="Coils"/>
    </source>
</evidence>
<feature type="region of interest" description="Disordered" evidence="2">
    <location>
        <begin position="487"/>
        <end position="526"/>
    </location>
</feature>
<feature type="region of interest" description="Disordered" evidence="2">
    <location>
        <begin position="1909"/>
        <end position="1929"/>
    </location>
</feature>
<dbReference type="InterPro" id="IPR056768">
    <property type="entry name" value="THU_Piezo"/>
</dbReference>
<sequence length="2677" mass="302709">MAISDTILLRVLLPAILFIVTIVRYNGFSFVYLVFLLACPLLPHPVPNSAKSKIQIFLILLITLSCIFTLSHPTLHIVLAVAPPYDDALTSCEEVEVAAQIGVQRLNGVPLYRALRLVLPDIVILATAVGILVYLNRRGNRVHNRNRSTLSTLQSEPSNRAPYQSPNAIPVDAHPVLLPRNNCAFDMRKTSNILPPNWEHVTSLPFIRDWDDERRKLWRAWAVDNLCLLITVLLICVTGISSPSILSSVYLLSFLGISTYWACRKKINPIPFASLRIFLLVYSGLHVCLYYLYQFPFFQTFCRDGEFLSRFLGLYYIMRTSCDKPGEFLFPPDVRTVDYITPLLTMLLFYALVFETRRWFTLKKRRSSGLFGNAQNVNASAVAFRPNENLLDVAPEAISPVESANLLETPGSSMSTNTVKLVCNASTSPSVAEVEGSFPTSPLHPVPADAVDAAASDSINRLRLSETHPLSVEVNPAVTPSQRLSDYTQTEHRFSQQPAHYLSSPSRNDTGSPFIESHGRKPPKPHVKLSHLVTDRIQPHFDALFGLTPPFVSSIYGNNYNQNNNVRTERPLLLSLHCSIIRNSYIVTLIAMMAWAVAYRSWLSFILLLSACILWISPNSRSACLYASPLIVLYAIVLILIQYVYCMNLTGEELPQEVTPNGLQFSELGMQKWPNPAGALGLQITFLVSFWLTLRLFVNERSERWLNSRSAVRISPNGSRAVQSLEEVSVSEPTTSHAHRPTASAVGVWFGTGFPFGNVDNSAYRRFTELLRAFCVKYWIVVCCLSMLFISTQQPVVIFRIFYMVMLIYFMFTFQVSYRFWRRQMIFFWWFNVVYSMAILLCIYTYQFQGSPEFWQRTTGLSEEVLKDIGLETFASAALFERLLTPVLFLVVIILQVHYFHEPFLKRSALNRFSILQSPRDVASALPAQSLDRSLAHSHSTTSSLSNFMEDVNSAFHTVVSKLSSWAISLTNCCWRFLEIHWIKLIALLIVHNAVNEVTAPNLISLIILVICFPFPYLHGFLATIAFVWNGLLTFCKMCFQLNFVQFNITIVCDPPLNTTSSFENPRWIGLVKVTNFNHYIMLCYCITVVTACLRADAFSVLYLALMLIFLFTPRDVCAKLWLPYLTVLGVLIPVQYASCVGLPPGLCWAYPWLTNSVETDNLLQWLFLPGAHGPPTAKKLTADFFQFVAVALQYQVFKIERGPFNMQYGGGSNKPVLTNTLPGKNERDFVSSKESYLDYLRHLIFYWSYWVSLAIVLATGVTWITLFCLGYMILSFIYLWMGQNVMLRKRVNLIKSWNVIIGYNFCVILAKCSLQVIGCVYSASMSHQCWFIQLFGVQCMDPLSWSHFDPPAYDKECTTVSSGLHWDVVCFIFILFQRKVFMTQSFSHVAFDLNVQSQFASRGAYLINQKLMSGIREQAKREQYSLEKIREKLDAIQRRQAALGRNTANITEHYVMLRSGDYYLFEGDPEQDDDYPFTDEANRDNKKRKDTVSSLPATTTTKPTVSTGFTRSRALSVSHDIRSPVRTPSHSAAASDEPLPGVTDSSALARQAGLRNRSVAGVLSHLDQHVVELLSNYTDPYSTVSSRHQENDDTNNNLRSLNSHLATTVDSENFHAVGRVLGHRRLRSHPEFLRRQFGVSAYPQSPGELQMASAETPHYSLRPIRTFPTQLVEQSVSKTPNKRPDGCRRPGKTSTDNLARRKPHQTHRRILSASAAMTPSTSRIGSTKQTLDPLGVRLAQASKRPPVGLAVNPLYQFNSSSKPVGPVSFDSGLKNISTDPQTERKSSLPSEATENLRRVHRVSCQPDSAPVLSTPGRARFVDHSDRQIPTVEPSEEDDGQEADWDSEGLEDEDDDFDDANPAASSGSRLNPLQLLNRAMEFGACSAVRQYRRSLLAQPISRARLRVTSAVPSSNSAGSSQKIRHSSRYSADRGSLFESQLTPTEGFPVDSSVRHASLQHFSELGFPDVSGQPLGLTAHQSGLTVPLDHAVQQSYLNQSNRGRIIRDLKRAKLSSLASVENEEDPSESMFNQAFETLSSSDEMPANQTTRLRAAPCDSASFVGRLPAHQVSVSSVDPRELHPMPLHSRIPVILRAAKHVRTEQRYQPLEAHVNQSQDTHVQQRFVIGQRSSQRSYLRRGLSSDASLSSTDYHPGAEDDKESTKDELDTTARANQREEGCWSKFKATCLIAYMFLVSSMDSLIRFLNGLTKQYRRIRRTIELEKRLVKRHVINNSQREEQSPLKHTLGPEPHVFVRRKSSDFICCVPLADRHAHSLNSYTSDYETYYMDMEYLDCDPETGGIRVCADFLRPSNRFPANSAQQPVHPSVAMPTGCFKVRKRKTSGYAPISTSDNELASLYVYRSLVWLVFLLLRSEFEPTRYCSDPGDSLSASVFCSLDIEAAVISIVSPEHDHSAGRNMLDCPSPVADHFVDGQGTLVAVGQSLEQLDALDRHHHQRAKAFRRSRSRAFLFLIALGNLAIVYSEWFCYLLLIVNHMRCSAILSLPYPLMVFLWGMLSVPRPTKTFWIFLITYTEVIIVIKYIFQFRFIYFNDPSDKPSESSEALWLPRLFGIDKNDHYAVFDLVQLITLFLHRGFLKNDGLWRDDMEFVQDLQLVTEGHKVIVYIRFSHFHCFSFPIDRGLMIFHIDLLALFLLKFTTSNFQCLCHYVPFVLFLDCTL</sequence>
<feature type="transmembrane region" description="Helical" evidence="3">
    <location>
        <begin position="677"/>
        <end position="698"/>
    </location>
</feature>
<dbReference type="PANTHER" id="PTHR47049">
    <property type="entry name" value="PIEZO-TYPE MECHANOSENSITIVE ION CHANNEL HOMOLOG"/>
    <property type="match status" value="1"/>
</dbReference>
<feature type="transmembrane region" description="Helical" evidence="3">
    <location>
        <begin position="599"/>
        <end position="616"/>
    </location>
</feature>
<evidence type="ECO:0000259" key="4">
    <source>
        <dbReference type="Pfam" id="PF15917"/>
    </source>
</evidence>
<reference evidence="7" key="1">
    <citation type="submission" date="2019-05" db="EMBL/GenBank/DDBJ databases">
        <title>Annotation for the trematode Paragonimus heterotremus.</title>
        <authorList>
            <person name="Choi Y.-J."/>
        </authorList>
    </citation>
    <scope>NUCLEOTIDE SEQUENCE</scope>
    <source>
        <strain evidence="7">LC</strain>
    </source>
</reference>
<feature type="domain" description="Piezo TM1-24" evidence="6">
    <location>
        <begin position="24"/>
        <end position="365"/>
    </location>
</feature>
<feature type="transmembrane region" description="Helical" evidence="3">
    <location>
        <begin position="275"/>
        <end position="293"/>
    </location>
</feature>
<feature type="compositionally biased region" description="Basic and acidic residues" evidence="2">
    <location>
        <begin position="2153"/>
        <end position="2170"/>
    </location>
</feature>
<keyword evidence="3" id="KW-0812">Transmembrane</keyword>
<feature type="transmembrane region" description="Helical" evidence="3">
    <location>
        <begin position="796"/>
        <end position="814"/>
    </location>
</feature>
<feature type="transmembrane region" description="Helical" evidence="3">
    <location>
        <begin position="339"/>
        <end position="356"/>
    </location>
</feature>
<keyword evidence="8" id="KW-1185">Reference proteome</keyword>
<feature type="transmembrane region" description="Helical" evidence="3">
    <location>
        <begin position="770"/>
        <end position="790"/>
    </location>
</feature>
<feature type="compositionally biased region" description="Low complexity" evidence="2">
    <location>
        <begin position="1499"/>
        <end position="1511"/>
    </location>
</feature>
<feature type="transmembrane region" description="Helical" evidence="3">
    <location>
        <begin position="1302"/>
        <end position="1324"/>
    </location>
</feature>
<feature type="transmembrane region" description="Helical" evidence="3">
    <location>
        <begin position="58"/>
        <end position="81"/>
    </location>
</feature>
<organism evidence="7 8">
    <name type="scientific">Paragonimus heterotremus</name>
    <dbReference type="NCBI Taxonomy" id="100268"/>
    <lineage>
        <taxon>Eukaryota</taxon>
        <taxon>Metazoa</taxon>
        <taxon>Spiralia</taxon>
        <taxon>Lophotrochozoa</taxon>
        <taxon>Platyhelminthes</taxon>
        <taxon>Trematoda</taxon>
        <taxon>Digenea</taxon>
        <taxon>Plagiorchiida</taxon>
        <taxon>Troglotremata</taxon>
        <taxon>Troglotrematidae</taxon>
        <taxon>Paragonimus</taxon>
    </lineage>
</organism>
<feature type="compositionally biased region" description="Polar residues" evidence="2">
    <location>
        <begin position="495"/>
        <end position="511"/>
    </location>
</feature>
<feature type="transmembrane region" description="Helical" evidence="3">
    <location>
        <begin position="2524"/>
        <end position="2542"/>
    </location>
</feature>
<dbReference type="Pfam" id="PF23188">
    <property type="entry name" value="THU_Piezo1"/>
    <property type="match status" value="1"/>
</dbReference>
<feature type="region of interest" description="Disordered" evidence="2">
    <location>
        <begin position="1474"/>
        <end position="1544"/>
    </location>
</feature>
<evidence type="ECO:0000313" key="7">
    <source>
        <dbReference type="EMBL" id="KAF5400203.1"/>
    </source>
</evidence>
<feature type="transmembrane region" description="Helical" evidence="3">
    <location>
        <begin position="883"/>
        <end position="900"/>
    </location>
</feature>
<feature type="transmembrane region" description="Helical" evidence="3">
    <location>
        <begin position="1122"/>
        <end position="1144"/>
    </location>
</feature>
<dbReference type="PANTHER" id="PTHR47049:SF2">
    <property type="entry name" value="PIEZO-TYPE MECHANOSENSITIVE ION CHANNEL HOMOLOG"/>
    <property type="match status" value="1"/>
</dbReference>
<proteinExistence type="predicted"/>
<dbReference type="GO" id="GO:0008381">
    <property type="term" value="F:mechanosensitive monoatomic ion channel activity"/>
    <property type="evidence" value="ECO:0007669"/>
    <property type="project" value="InterPro"/>
</dbReference>